<reference evidence="1" key="1">
    <citation type="submission" date="2008-12" db="EMBL/GenBank/DDBJ databases">
        <authorList>
            <person name="Zhang H."/>
            <person name="Lin S."/>
        </authorList>
    </citation>
    <scope>NUCLEOTIDE SEQUENCE</scope>
    <source>
        <strain evidence="1">CCMP1831</strain>
    </source>
</reference>
<feature type="non-terminal residue" evidence="1">
    <location>
        <position position="1"/>
    </location>
</feature>
<name>E8Z673_PFIPI</name>
<proteinExistence type="evidence at transcript level"/>
<reference evidence="1" key="2">
    <citation type="book" date="2010" name="PROCEEDINGS OF 13TH INTERNATIONAL CONFERENCE ON HARMFUL ALGAE" publisher="International Society For The Study of Harmful Algae" city="Hong Kong, China">
        <title>Dinoflagellate meta-transcriptomics enabled by spliced leader.</title>
        <editorList>
            <person name="Unknown A."/>
        </editorList>
        <authorList>
            <person name="Lin S."/>
            <person name="Zhang H."/>
        </authorList>
    </citation>
    <scope>NUCLEOTIDE SEQUENCE</scope>
    <source>
        <strain evidence="1">CCMP1831</strain>
    </source>
</reference>
<accession>E8Z673</accession>
<dbReference type="AlphaFoldDB" id="E8Z673"/>
<sequence>YFLETNAKLRVQTYERNDQSRVTFKRLTSGNYSFIRNHSLLQLGSALDSWLKGYRLRALPRKVQEALCDAGRDCLADTLSLMPGMRLSLQDFPTAGRVEQKLAQELSPAVGRRCWEEMLSLAVTHNT</sequence>
<organism evidence="1">
    <name type="scientific">Pfiesteria piscicida</name>
    <name type="common">Phantom dinoflagellate</name>
    <dbReference type="NCBI Taxonomy" id="71001"/>
    <lineage>
        <taxon>Eukaryota</taxon>
        <taxon>Sar</taxon>
        <taxon>Alveolata</taxon>
        <taxon>Dinophyceae</taxon>
        <taxon>Peridiniales</taxon>
        <taxon>Pfiesteriaceae</taxon>
        <taxon>Pfiesteria</taxon>
    </lineage>
</organism>
<evidence type="ECO:0000313" key="1">
    <source>
        <dbReference type="EMBL" id="ACU44953.1"/>
    </source>
</evidence>
<dbReference type="EMBL" id="FJ599900">
    <property type="protein sequence ID" value="ACU44953.1"/>
    <property type="molecule type" value="mRNA"/>
</dbReference>
<protein>
    <submittedName>
        <fullName evidence="1">Uncharacterized protein</fullName>
    </submittedName>
</protein>